<evidence type="ECO:0000256" key="2">
    <source>
        <dbReference type="ARBA" id="ARBA00023125"/>
    </source>
</evidence>
<comment type="caution">
    <text evidence="5">The sequence shown here is derived from an EMBL/GenBank/DDBJ whole genome shotgun (WGS) entry which is preliminary data.</text>
</comment>
<dbReference type="RefSeq" id="WP_107601441.1">
    <property type="nucleotide sequence ID" value="NZ_JBOILH010000001.1"/>
</dbReference>
<dbReference type="InterPro" id="IPR010982">
    <property type="entry name" value="Lambda_DNA-bd_dom_sf"/>
</dbReference>
<name>A0ABX5IIN0_9STAP</name>
<protein>
    <submittedName>
        <fullName evidence="5">Transcriptional regulator</fullName>
    </submittedName>
</protein>
<dbReference type="InterPro" id="IPR001387">
    <property type="entry name" value="Cro/C1-type_HTH"/>
</dbReference>
<dbReference type="Gene3D" id="2.60.120.10">
    <property type="entry name" value="Jelly Rolls"/>
    <property type="match status" value="1"/>
</dbReference>
<evidence type="ECO:0000313" key="6">
    <source>
        <dbReference type="Proteomes" id="UP000240859"/>
    </source>
</evidence>
<dbReference type="Pfam" id="PF01381">
    <property type="entry name" value="HTH_3"/>
    <property type="match status" value="1"/>
</dbReference>
<dbReference type="SUPFAM" id="SSF47413">
    <property type="entry name" value="lambda repressor-like DNA-binding domains"/>
    <property type="match status" value="1"/>
</dbReference>
<evidence type="ECO:0000259" key="4">
    <source>
        <dbReference type="PROSITE" id="PS50943"/>
    </source>
</evidence>
<dbReference type="PROSITE" id="PS50943">
    <property type="entry name" value="HTH_CROC1"/>
    <property type="match status" value="1"/>
</dbReference>
<keyword evidence="2" id="KW-0238">DNA-binding</keyword>
<dbReference type="EMBL" id="PZFR01000173">
    <property type="protein sequence ID" value="PTI64582.1"/>
    <property type="molecule type" value="Genomic_DNA"/>
</dbReference>
<dbReference type="Proteomes" id="UP000240859">
    <property type="component" value="Unassembled WGS sequence"/>
</dbReference>
<keyword evidence="1" id="KW-0805">Transcription regulation</keyword>
<dbReference type="CDD" id="cd00093">
    <property type="entry name" value="HTH_XRE"/>
    <property type="match status" value="1"/>
</dbReference>
<dbReference type="CDD" id="cd02209">
    <property type="entry name" value="cupin_XRE_C"/>
    <property type="match status" value="1"/>
</dbReference>
<evidence type="ECO:0000256" key="1">
    <source>
        <dbReference type="ARBA" id="ARBA00023015"/>
    </source>
</evidence>
<proteinExistence type="predicted"/>
<evidence type="ECO:0000313" key="5">
    <source>
        <dbReference type="EMBL" id="PTI64582.1"/>
    </source>
</evidence>
<dbReference type="Gene3D" id="1.10.260.40">
    <property type="entry name" value="lambda repressor-like DNA-binding domains"/>
    <property type="match status" value="1"/>
</dbReference>
<dbReference type="Pfam" id="PF07883">
    <property type="entry name" value="Cupin_2"/>
    <property type="match status" value="1"/>
</dbReference>
<dbReference type="InterPro" id="IPR050807">
    <property type="entry name" value="TransReg_Diox_bact_type"/>
</dbReference>
<keyword evidence="6" id="KW-1185">Reference proteome</keyword>
<dbReference type="InterPro" id="IPR013096">
    <property type="entry name" value="Cupin_2"/>
</dbReference>
<dbReference type="SUPFAM" id="SSF51182">
    <property type="entry name" value="RmlC-like cupins"/>
    <property type="match status" value="1"/>
</dbReference>
<dbReference type="InterPro" id="IPR014710">
    <property type="entry name" value="RmlC-like_jellyroll"/>
</dbReference>
<sequence length="181" mass="20724">MYNIQNIVAKNILNYRKKHQLSLDKLATMTGVSKNMLSQIEKGASNPTITTLWKIANGLHLSLSQLTAVNDESIDFIDESDIIPIIEDQVAIYPYFPYDDQKKFEMFKMQIESGGKMISEPHHPESEEYIIVSAGQLEIAINSEKYTINSNQAFRFKSDVTHTYFNPLDKTVVFTATIYYQ</sequence>
<dbReference type="PANTHER" id="PTHR46797:SF23">
    <property type="entry name" value="HTH-TYPE TRANSCRIPTIONAL REGULATOR SUTR"/>
    <property type="match status" value="1"/>
</dbReference>
<reference evidence="5 6" key="1">
    <citation type="journal article" date="2016" name="Front. Microbiol.">
        <title>Comprehensive Phylogenetic Analysis of Bovine Non-aureus Staphylococci Species Based on Whole-Genome Sequencing.</title>
        <authorList>
            <person name="Naushad S."/>
            <person name="Barkema H.W."/>
            <person name="Luby C."/>
            <person name="Condas L.A."/>
            <person name="Nobrega D.B."/>
            <person name="Carson D.A."/>
            <person name="De Buck J."/>
        </authorList>
    </citation>
    <scope>NUCLEOTIDE SEQUENCE [LARGE SCALE GENOMIC DNA]</scope>
    <source>
        <strain evidence="5 6">SNUC 1084</strain>
    </source>
</reference>
<feature type="domain" description="HTH cro/C1-type" evidence="4">
    <location>
        <begin position="12"/>
        <end position="66"/>
    </location>
</feature>
<keyword evidence="3" id="KW-0804">Transcription</keyword>
<dbReference type="SMART" id="SM00530">
    <property type="entry name" value="HTH_XRE"/>
    <property type="match status" value="1"/>
</dbReference>
<dbReference type="PANTHER" id="PTHR46797">
    <property type="entry name" value="HTH-TYPE TRANSCRIPTIONAL REGULATOR"/>
    <property type="match status" value="1"/>
</dbReference>
<evidence type="ECO:0000256" key="3">
    <source>
        <dbReference type="ARBA" id="ARBA00023163"/>
    </source>
</evidence>
<organism evidence="5 6">
    <name type="scientific">Staphylococcus succinus</name>
    <dbReference type="NCBI Taxonomy" id="61015"/>
    <lineage>
        <taxon>Bacteria</taxon>
        <taxon>Bacillati</taxon>
        <taxon>Bacillota</taxon>
        <taxon>Bacilli</taxon>
        <taxon>Bacillales</taxon>
        <taxon>Staphylococcaceae</taxon>
        <taxon>Staphylococcus</taxon>
    </lineage>
</organism>
<accession>A0ABX5IIN0</accession>
<gene>
    <name evidence="5" type="ORF">BU057_13295</name>
</gene>
<dbReference type="InterPro" id="IPR011051">
    <property type="entry name" value="RmlC_Cupin_sf"/>
</dbReference>